<keyword evidence="2" id="KW-1133">Transmembrane helix</keyword>
<feature type="transmembrane region" description="Helical" evidence="2">
    <location>
        <begin position="141"/>
        <end position="163"/>
    </location>
</feature>
<dbReference type="GO" id="GO:0009141">
    <property type="term" value="P:nucleoside triphosphate metabolic process"/>
    <property type="evidence" value="ECO:0007669"/>
    <property type="project" value="TreeGrafter"/>
</dbReference>
<feature type="compositionally biased region" description="Basic residues" evidence="1">
    <location>
        <begin position="83"/>
        <end position="95"/>
    </location>
</feature>
<feature type="compositionally biased region" description="Basic and acidic residues" evidence="1">
    <location>
        <begin position="96"/>
        <end position="111"/>
    </location>
</feature>
<dbReference type="STRING" id="321146.A0A139HVQ9"/>
<organism evidence="3 4">
    <name type="scientific">Pseudocercospora eumusae</name>
    <dbReference type="NCBI Taxonomy" id="321146"/>
    <lineage>
        <taxon>Eukaryota</taxon>
        <taxon>Fungi</taxon>
        <taxon>Dikarya</taxon>
        <taxon>Ascomycota</taxon>
        <taxon>Pezizomycotina</taxon>
        <taxon>Dothideomycetes</taxon>
        <taxon>Dothideomycetidae</taxon>
        <taxon>Mycosphaerellales</taxon>
        <taxon>Mycosphaerellaceae</taxon>
        <taxon>Pseudocercospora</taxon>
    </lineage>
</organism>
<dbReference type="GO" id="GO:0047429">
    <property type="term" value="F:nucleoside triphosphate diphosphatase activity"/>
    <property type="evidence" value="ECO:0007669"/>
    <property type="project" value="TreeGrafter"/>
</dbReference>
<feature type="region of interest" description="Disordered" evidence="1">
    <location>
        <begin position="1"/>
        <end position="133"/>
    </location>
</feature>
<dbReference type="FunFam" id="3.30.1360.180:FF:000003">
    <property type="entry name" value="Type I phosphodiesterase/nucleotide pyrophosphatase family protein"/>
    <property type="match status" value="1"/>
</dbReference>
<feature type="compositionally biased region" description="Low complexity" evidence="1">
    <location>
        <begin position="112"/>
        <end position="122"/>
    </location>
</feature>
<proteinExistence type="predicted"/>
<keyword evidence="4" id="KW-1185">Reference proteome</keyword>
<keyword evidence="2" id="KW-0812">Transmembrane</keyword>
<feature type="compositionally biased region" description="Acidic residues" evidence="1">
    <location>
        <begin position="20"/>
        <end position="29"/>
    </location>
</feature>
<evidence type="ECO:0000256" key="1">
    <source>
        <dbReference type="SAM" id="MobiDB-lite"/>
    </source>
</evidence>
<dbReference type="PANTHER" id="PTHR10151:SF120">
    <property type="entry name" value="BIS(5'-ADENOSYL)-TRIPHOSPHATASE"/>
    <property type="match status" value="1"/>
</dbReference>
<dbReference type="CDD" id="cd16018">
    <property type="entry name" value="Enpp"/>
    <property type="match status" value="1"/>
</dbReference>
<dbReference type="EMBL" id="LFZN01000006">
    <property type="protein sequence ID" value="KXT06489.1"/>
    <property type="molecule type" value="Genomic_DNA"/>
</dbReference>
<feature type="compositionally biased region" description="Polar residues" evidence="1">
    <location>
        <begin position="647"/>
        <end position="656"/>
    </location>
</feature>
<feature type="region of interest" description="Disordered" evidence="1">
    <location>
        <begin position="627"/>
        <end position="660"/>
    </location>
</feature>
<dbReference type="Gene3D" id="3.40.720.10">
    <property type="entry name" value="Alkaline Phosphatase, subunit A"/>
    <property type="match status" value="1"/>
</dbReference>
<dbReference type="GO" id="GO:0017111">
    <property type="term" value="F:ribonucleoside triphosphate phosphatase activity"/>
    <property type="evidence" value="ECO:0007669"/>
    <property type="project" value="TreeGrafter"/>
</dbReference>
<evidence type="ECO:0000313" key="4">
    <source>
        <dbReference type="Proteomes" id="UP000070133"/>
    </source>
</evidence>
<dbReference type="Pfam" id="PF01663">
    <property type="entry name" value="Phosphodiest"/>
    <property type="match status" value="1"/>
</dbReference>
<sequence>MSLHKYESVPSQEAGRDSDEERELSDDETEVPRTSDDIRRHDQETISAEEEAERLLTGSARNGRGLTGLFRRVGQPTDEKRVPSKRRRKSSWRRSRGGEDGELMYKVEEGSRSSSTDVSSDEGSGRLQKPSEKHSSKFSRFGRFTIIHLFILIAFLGFVYGAYKASQGAKPSKPAYVAKTLSNGTHDFAPTTILISLDGFRADFLHRGLTPTLKSLIQQGVSPRYMNPSFPSLTFPNHFTLVTGLHPESHGIVGNTFWDPNMQKGFTYGDPELSMKPEYWNAEPVWETAESQNVRTAIHMWPGSEAHLPPMEPAYVDKFNGDELLDNKVNRILGWLDLPGPQDQGASVKTPRPQLIAAYVPNVDSDGHKYGPNSTYIRSTIAEVDGMLGKIFKGIEERNLTDVVNIIVVSDHGMATTSNHRIVQLEDLVDTSLIEHTDGWPLFGLRPFDQSEEKLMEIYNEIYAKVHTSEHQGKFEVYLRDKNMPQRYHFSQNDRIAPLWIVPKAGWAIAPKHEFDLAGALDRGETYAPRGLHGYDHEHPLMRAIFVARGPAFPHTPGSRLKPFQNTEVYNIVCDSLGIEPRPNNGTIRLPFQTDGLHDVEAFVPEPDDPPPIDHIDAGILLPPPVIAADGSSLNPPVPEAPKDNGEGTQDETASGSWREWFNDRIQDFKQWASGVFGKGKEQTSEDAKPVSGDRRTR</sequence>
<dbReference type="InterPro" id="IPR002591">
    <property type="entry name" value="Phosphodiest/P_Trfase"/>
</dbReference>
<keyword evidence="2" id="KW-0472">Membrane</keyword>
<dbReference type="OrthoDB" id="415411at2759"/>
<feature type="region of interest" description="Disordered" evidence="1">
    <location>
        <begin position="673"/>
        <end position="698"/>
    </location>
</feature>
<evidence type="ECO:0000313" key="3">
    <source>
        <dbReference type="EMBL" id="KXT06489.1"/>
    </source>
</evidence>
<evidence type="ECO:0000256" key="2">
    <source>
        <dbReference type="SAM" id="Phobius"/>
    </source>
</evidence>
<accession>A0A139HVQ9</accession>
<dbReference type="InterPro" id="IPR017850">
    <property type="entry name" value="Alkaline_phosphatase_core_sf"/>
</dbReference>
<protein>
    <recommendedName>
        <fullName evidence="5">Phosphodiest-domain-containing protein</fullName>
    </recommendedName>
</protein>
<gene>
    <name evidence="3" type="ORF">AC578_6014</name>
</gene>
<evidence type="ECO:0008006" key="5">
    <source>
        <dbReference type="Google" id="ProtNLM"/>
    </source>
</evidence>
<feature type="compositionally biased region" description="Basic and acidic residues" evidence="1">
    <location>
        <begin position="679"/>
        <end position="698"/>
    </location>
</feature>
<dbReference type="Proteomes" id="UP000070133">
    <property type="component" value="Unassembled WGS sequence"/>
</dbReference>
<dbReference type="PANTHER" id="PTHR10151">
    <property type="entry name" value="ECTONUCLEOTIDE PYROPHOSPHATASE/PHOSPHODIESTERASE"/>
    <property type="match status" value="1"/>
</dbReference>
<name>A0A139HVQ9_9PEZI</name>
<comment type="caution">
    <text evidence="3">The sequence shown here is derived from an EMBL/GenBank/DDBJ whole genome shotgun (WGS) entry which is preliminary data.</text>
</comment>
<dbReference type="SUPFAM" id="SSF53649">
    <property type="entry name" value="Alkaline phosphatase-like"/>
    <property type="match status" value="1"/>
</dbReference>
<feature type="compositionally biased region" description="Basic and acidic residues" evidence="1">
    <location>
        <begin position="30"/>
        <end position="44"/>
    </location>
</feature>
<dbReference type="Gene3D" id="3.30.1360.180">
    <property type="match status" value="1"/>
</dbReference>
<dbReference type="AlphaFoldDB" id="A0A139HVQ9"/>
<reference evidence="3 4" key="1">
    <citation type="submission" date="2015-07" db="EMBL/GenBank/DDBJ databases">
        <title>Comparative genomics of the Sigatoka disease complex on banana suggests a link between parallel evolutionary changes in Pseudocercospora fijiensis and Pseudocercospora eumusae and increased virulence on the banana host.</title>
        <authorList>
            <person name="Chang T.-C."/>
            <person name="Salvucci A."/>
            <person name="Crous P.W."/>
            <person name="Stergiopoulos I."/>
        </authorList>
    </citation>
    <scope>NUCLEOTIDE SEQUENCE [LARGE SCALE GENOMIC DNA]</scope>
    <source>
        <strain evidence="3 4">CBS 114824</strain>
    </source>
</reference>